<gene>
    <name evidence="2" type="primary">BnaCnng04990D</name>
    <name evidence="2" type="ORF">GSBRNA2T00038800001</name>
</gene>
<name>A0A078GRV5_BRANA</name>
<dbReference type="Gramene" id="CDY27914">
    <property type="protein sequence ID" value="CDY27914"/>
    <property type="gene ID" value="GSBRNA2T00038800001"/>
</dbReference>
<keyword evidence="3" id="KW-1185">Reference proteome</keyword>
<sequence length="56" mass="6384">MIPKRTAAAERGKEDLESAAEEGLWRFEEGKRCGGAVERWSREELRGRGTGHLERK</sequence>
<dbReference type="PaxDb" id="3708-A0A078GRV5"/>
<protein>
    <submittedName>
        <fullName evidence="2">BnaCnng04990D protein</fullName>
    </submittedName>
</protein>
<evidence type="ECO:0000256" key="1">
    <source>
        <dbReference type="SAM" id="MobiDB-lite"/>
    </source>
</evidence>
<evidence type="ECO:0000313" key="3">
    <source>
        <dbReference type="Proteomes" id="UP000028999"/>
    </source>
</evidence>
<dbReference type="Proteomes" id="UP000028999">
    <property type="component" value="Unassembled WGS sequence"/>
</dbReference>
<dbReference type="EMBL" id="LK032212">
    <property type="protein sequence ID" value="CDY27914.1"/>
    <property type="molecule type" value="Genomic_DNA"/>
</dbReference>
<dbReference type="AlphaFoldDB" id="A0A078GRV5"/>
<evidence type="ECO:0000313" key="2">
    <source>
        <dbReference type="EMBL" id="CDY27914.1"/>
    </source>
</evidence>
<feature type="region of interest" description="Disordered" evidence="1">
    <location>
        <begin position="1"/>
        <end position="20"/>
    </location>
</feature>
<feature type="compositionally biased region" description="Basic and acidic residues" evidence="1">
    <location>
        <begin position="7"/>
        <end position="16"/>
    </location>
</feature>
<organism evidence="2 3">
    <name type="scientific">Brassica napus</name>
    <name type="common">Rape</name>
    <dbReference type="NCBI Taxonomy" id="3708"/>
    <lineage>
        <taxon>Eukaryota</taxon>
        <taxon>Viridiplantae</taxon>
        <taxon>Streptophyta</taxon>
        <taxon>Embryophyta</taxon>
        <taxon>Tracheophyta</taxon>
        <taxon>Spermatophyta</taxon>
        <taxon>Magnoliopsida</taxon>
        <taxon>eudicotyledons</taxon>
        <taxon>Gunneridae</taxon>
        <taxon>Pentapetalae</taxon>
        <taxon>rosids</taxon>
        <taxon>malvids</taxon>
        <taxon>Brassicales</taxon>
        <taxon>Brassicaceae</taxon>
        <taxon>Brassiceae</taxon>
        <taxon>Brassica</taxon>
    </lineage>
</organism>
<reference evidence="2 3" key="1">
    <citation type="journal article" date="2014" name="Science">
        <title>Plant genetics. Early allopolyploid evolution in the post-Neolithic Brassica napus oilseed genome.</title>
        <authorList>
            <person name="Chalhoub B."/>
            <person name="Denoeud F."/>
            <person name="Liu S."/>
            <person name="Parkin I.A."/>
            <person name="Tang H."/>
            <person name="Wang X."/>
            <person name="Chiquet J."/>
            <person name="Belcram H."/>
            <person name="Tong C."/>
            <person name="Samans B."/>
            <person name="Correa M."/>
            <person name="Da Silva C."/>
            <person name="Just J."/>
            <person name="Falentin C."/>
            <person name="Koh C.S."/>
            <person name="Le Clainche I."/>
            <person name="Bernard M."/>
            <person name="Bento P."/>
            <person name="Noel B."/>
            <person name="Labadie K."/>
            <person name="Alberti A."/>
            <person name="Charles M."/>
            <person name="Arnaud D."/>
            <person name="Guo H."/>
            <person name="Daviaud C."/>
            <person name="Alamery S."/>
            <person name="Jabbari K."/>
            <person name="Zhao M."/>
            <person name="Edger P.P."/>
            <person name="Chelaifa H."/>
            <person name="Tack D."/>
            <person name="Lassalle G."/>
            <person name="Mestiri I."/>
            <person name="Schnel N."/>
            <person name="Le Paslier M.C."/>
            <person name="Fan G."/>
            <person name="Renault V."/>
            <person name="Bayer P.E."/>
            <person name="Golicz A.A."/>
            <person name="Manoli S."/>
            <person name="Lee T.H."/>
            <person name="Thi V.H."/>
            <person name="Chalabi S."/>
            <person name="Hu Q."/>
            <person name="Fan C."/>
            <person name="Tollenaere R."/>
            <person name="Lu Y."/>
            <person name="Battail C."/>
            <person name="Shen J."/>
            <person name="Sidebottom C.H."/>
            <person name="Wang X."/>
            <person name="Canaguier A."/>
            <person name="Chauveau A."/>
            <person name="Berard A."/>
            <person name="Deniot G."/>
            <person name="Guan M."/>
            <person name="Liu Z."/>
            <person name="Sun F."/>
            <person name="Lim Y.P."/>
            <person name="Lyons E."/>
            <person name="Town C.D."/>
            <person name="Bancroft I."/>
            <person name="Wang X."/>
            <person name="Meng J."/>
            <person name="Ma J."/>
            <person name="Pires J.C."/>
            <person name="King G.J."/>
            <person name="Brunel D."/>
            <person name="Delourme R."/>
            <person name="Renard M."/>
            <person name="Aury J.M."/>
            <person name="Adams K.L."/>
            <person name="Batley J."/>
            <person name="Snowdon R.J."/>
            <person name="Tost J."/>
            <person name="Edwards D."/>
            <person name="Zhou Y."/>
            <person name="Hua W."/>
            <person name="Sharpe A.G."/>
            <person name="Paterson A.H."/>
            <person name="Guan C."/>
            <person name="Wincker P."/>
        </authorList>
    </citation>
    <scope>NUCLEOTIDE SEQUENCE [LARGE SCALE GENOMIC DNA]</scope>
    <source>
        <strain evidence="3">cv. Darmor-bzh</strain>
    </source>
</reference>
<proteinExistence type="predicted"/>
<accession>A0A078GRV5</accession>